<evidence type="ECO:0000256" key="11">
    <source>
        <dbReference type="SAM" id="MobiDB-lite"/>
    </source>
</evidence>
<keyword evidence="14" id="KW-1185">Reference proteome</keyword>
<feature type="transmembrane region" description="Helical" evidence="12">
    <location>
        <begin position="221"/>
        <end position="242"/>
    </location>
</feature>
<keyword evidence="5 12" id="KW-0812">Transmembrane</keyword>
<dbReference type="GO" id="GO:0006457">
    <property type="term" value="P:protein folding"/>
    <property type="evidence" value="ECO:0007669"/>
    <property type="project" value="TreeGrafter"/>
</dbReference>
<keyword evidence="10" id="KW-0961">Cell wall biogenesis/degradation</keyword>
<gene>
    <name evidence="13" type="ORF">EX30DRAFT_332038</name>
</gene>
<evidence type="ECO:0000313" key="14">
    <source>
        <dbReference type="Proteomes" id="UP000298138"/>
    </source>
</evidence>
<evidence type="ECO:0000256" key="12">
    <source>
        <dbReference type="SAM" id="Phobius"/>
    </source>
</evidence>
<feature type="transmembrane region" description="Helical" evidence="12">
    <location>
        <begin position="47"/>
        <end position="71"/>
    </location>
</feature>
<dbReference type="STRING" id="341454.A0A4S2MV86"/>
<dbReference type="PANTHER" id="PTHR35329">
    <property type="entry name" value="CHITIN SYNTHASE EXPORT CHAPERONE"/>
    <property type="match status" value="1"/>
</dbReference>
<organism evidence="13 14">
    <name type="scientific">Ascodesmis nigricans</name>
    <dbReference type="NCBI Taxonomy" id="341454"/>
    <lineage>
        <taxon>Eukaryota</taxon>
        <taxon>Fungi</taxon>
        <taxon>Dikarya</taxon>
        <taxon>Ascomycota</taxon>
        <taxon>Pezizomycotina</taxon>
        <taxon>Pezizomycetes</taxon>
        <taxon>Pezizales</taxon>
        <taxon>Ascodesmidaceae</taxon>
        <taxon>Ascodesmis</taxon>
    </lineage>
</organism>
<comment type="similarity">
    <text evidence="2">Belongs to the CHS7 family.</text>
</comment>
<feature type="compositionally biased region" description="Polar residues" evidence="11">
    <location>
        <begin position="315"/>
        <end position="325"/>
    </location>
</feature>
<accession>A0A4S2MV86</accession>
<keyword evidence="6" id="KW-0256">Endoplasmic reticulum</keyword>
<evidence type="ECO:0000256" key="1">
    <source>
        <dbReference type="ARBA" id="ARBA00004477"/>
    </source>
</evidence>
<keyword evidence="7" id="KW-0653">Protein transport</keyword>
<keyword evidence="8 12" id="KW-1133">Transmembrane helix</keyword>
<dbReference type="GO" id="GO:0071555">
    <property type="term" value="P:cell wall organization"/>
    <property type="evidence" value="ECO:0007669"/>
    <property type="project" value="UniProtKB-KW"/>
</dbReference>
<dbReference type="PANTHER" id="PTHR35329:SF2">
    <property type="entry name" value="CHITIN SYNTHASE EXPORT CHAPERONE"/>
    <property type="match status" value="1"/>
</dbReference>
<dbReference type="FunCoup" id="A0A4S2MV86">
    <property type="interactions" value="44"/>
</dbReference>
<evidence type="ECO:0000256" key="8">
    <source>
        <dbReference type="ARBA" id="ARBA00022989"/>
    </source>
</evidence>
<evidence type="ECO:0000256" key="6">
    <source>
        <dbReference type="ARBA" id="ARBA00022824"/>
    </source>
</evidence>
<name>A0A4S2MV86_9PEZI</name>
<feature type="transmembrane region" description="Helical" evidence="12">
    <location>
        <begin position="150"/>
        <end position="171"/>
    </location>
</feature>
<dbReference type="InParanoid" id="A0A4S2MV86"/>
<dbReference type="GO" id="GO:0051082">
    <property type="term" value="F:unfolded protein binding"/>
    <property type="evidence" value="ECO:0007669"/>
    <property type="project" value="TreeGrafter"/>
</dbReference>
<feature type="transmembrane region" description="Helical" evidence="12">
    <location>
        <begin position="183"/>
        <end position="209"/>
    </location>
</feature>
<evidence type="ECO:0000256" key="3">
    <source>
        <dbReference type="ARBA" id="ARBA00018354"/>
    </source>
</evidence>
<evidence type="ECO:0000313" key="13">
    <source>
        <dbReference type="EMBL" id="TGZ80529.1"/>
    </source>
</evidence>
<evidence type="ECO:0000256" key="4">
    <source>
        <dbReference type="ARBA" id="ARBA00022448"/>
    </source>
</evidence>
<dbReference type="GO" id="GO:0005789">
    <property type="term" value="C:endoplasmic reticulum membrane"/>
    <property type="evidence" value="ECO:0007669"/>
    <property type="project" value="UniProtKB-SubCell"/>
</dbReference>
<evidence type="ECO:0000256" key="9">
    <source>
        <dbReference type="ARBA" id="ARBA00023136"/>
    </source>
</evidence>
<feature type="transmembrane region" description="Helical" evidence="12">
    <location>
        <begin position="83"/>
        <end position="105"/>
    </location>
</feature>
<feature type="transmembrane region" description="Helical" evidence="12">
    <location>
        <begin position="111"/>
        <end position="138"/>
    </location>
</feature>
<evidence type="ECO:0000256" key="7">
    <source>
        <dbReference type="ARBA" id="ARBA00022927"/>
    </source>
</evidence>
<evidence type="ECO:0000256" key="2">
    <source>
        <dbReference type="ARBA" id="ARBA00009274"/>
    </source>
</evidence>
<protein>
    <recommendedName>
        <fullName evidence="3">Chitin synthase export chaperone</fullName>
    </recommendedName>
</protein>
<evidence type="ECO:0000256" key="5">
    <source>
        <dbReference type="ARBA" id="ARBA00022692"/>
    </source>
</evidence>
<dbReference type="AlphaFoldDB" id="A0A4S2MV86"/>
<dbReference type="Pfam" id="PF12271">
    <property type="entry name" value="Chs7"/>
    <property type="match status" value="1"/>
</dbReference>
<proteinExistence type="inferred from homology"/>
<feature type="transmembrane region" description="Helical" evidence="12">
    <location>
        <begin position="248"/>
        <end position="268"/>
    </location>
</feature>
<keyword evidence="4" id="KW-0813">Transport</keyword>
<dbReference type="Proteomes" id="UP000298138">
    <property type="component" value="Unassembled WGS sequence"/>
</dbReference>
<keyword evidence="9 12" id="KW-0472">Membrane</keyword>
<dbReference type="EMBL" id="ML220124">
    <property type="protein sequence ID" value="TGZ80529.1"/>
    <property type="molecule type" value="Genomic_DNA"/>
</dbReference>
<comment type="subcellular location">
    <subcellularLocation>
        <location evidence="1">Endoplasmic reticulum membrane</location>
        <topology evidence="1">Multi-pass membrane protein</topology>
    </subcellularLocation>
</comment>
<evidence type="ECO:0000256" key="10">
    <source>
        <dbReference type="ARBA" id="ARBA00023316"/>
    </source>
</evidence>
<dbReference type="OrthoDB" id="2189463at2759"/>
<reference evidence="13 14" key="1">
    <citation type="submission" date="2019-04" db="EMBL/GenBank/DDBJ databases">
        <title>Comparative genomics and transcriptomics to analyze fruiting body development in filamentous ascomycetes.</title>
        <authorList>
            <consortium name="DOE Joint Genome Institute"/>
            <person name="Lutkenhaus R."/>
            <person name="Traeger S."/>
            <person name="Breuer J."/>
            <person name="Kuo A."/>
            <person name="Lipzen A."/>
            <person name="Pangilinan J."/>
            <person name="Dilworth D."/>
            <person name="Sandor L."/>
            <person name="Poggeler S."/>
            <person name="Barry K."/>
            <person name="Grigoriev I.V."/>
            <person name="Nowrousian M."/>
        </authorList>
    </citation>
    <scope>NUCLEOTIDE SEQUENCE [LARGE SCALE GENOMIC DNA]</scope>
    <source>
        <strain evidence="13 14">CBS 389.68</strain>
    </source>
</reference>
<dbReference type="GO" id="GO:0015031">
    <property type="term" value="P:protein transport"/>
    <property type="evidence" value="ECO:0007669"/>
    <property type="project" value="UniProtKB-KW"/>
</dbReference>
<sequence length="343" mass="37973">MTFGSFESICETVGLPLCALVGPYDGIGNVGIEPVCYSRTIEAANTIIFQAASGFVHIGALIMCLIMIFHVRSKFTAVGRKEITTFFYLFMVLTVLSLCLDSGVIPIGSTAYAYFVAAQSGLTSAVCTCLLINGFIGFQVYEDGTTLSVWLLRSITIVMFLITGGVALGTFQGWAGLGPTKTTALFVLLYIVNALFLFIYVVCQILLVVGTLDQRWPLGDIAFGVIFFIGGQVVMYCFSTKICEQVFHFLDGIFFASICNLLGVMMVYKYWDSITKEDLEFSVGTKTNVWEVKEHLLAEEDRRTTIYDHPGPSSDYGSSTYHGSNRMSQQYNFAEHQQPRQFQ</sequence>
<dbReference type="InterPro" id="IPR022057">
    <property type="entry name" value="Chs7"/>
</dbReference>
<feature type="region of interest" description="Disordered" evidence="11">
    <location>
        <begin position="305"/>
        <end position="325"/>
    </location>
</feature>